<accession>A0AC35TFR9</accession>
<reference evidence="2" key="1">
    <citation type="submission" date="2016-11" db="UniProtKB">
        <authorList>
            <consortium name="WormBaseParasite"/>
        </authorList>
    </citation>
    <scope>IDENTIFICATION</scope>
    <source>
        <strain evidence="2">KR3021</strain>
    </source>
</reference>
<dbReference type="Proteomes" id="UP000095286">
    <property type="component" value="Unplaced"/>
</dbReference>
<proteinExistence type="predicted"/>
<dbReference type="WBParaSite" id="RSKR_0000006100.1">
    <property type="protein sequence ID" value="RSKR_0000006100.1"/>
    <property type="gene ID" value="RSKR_0000006100"/>
</dbReference>
<name>A0AC35TFR9_9BILA</name>
<sequence length="474" mass="54983">MCWGKFFQITYTSLDEAEKLIKNGVPQITWDYLRSLKLTIESDFHQRTFDKTKAILKWLVEKAKHVSDIELRLMNTEADASTPRNLEAFFMDHMEPLVGMNLKCITLWNIDLETMTRFLLKADEIEERLEELFPLIESVNFMFINSFHHHAALSENLGLLKRNRRRHLRFFKLHVDIKQRQFYGITRYIVKYFARNGKLTNFQLRYTNLEKRSLSDGYRRVGELEVAKLTLSTTLEALLALNNTHIATSNKIQTLNIFKINNEMIGPYQEDSVVGQCTHFINVNKFSYEGNHWPGNDYEIALALRGLPKDKLTSIKLFALSHPISCIPVCEQFSNLRHLAILYLTGNLYNDLAIDCFTRLKTLEVLNLGCICNNDQTLLYPPSLRVLTFLCGTSQSTRHMMDMSLTQLGATLRQAKSGVDVLKYSGCCQPKEGFKNLNAIYNANRQTRCVHFKSTLDWDLHVKTDMNEQEYVMC</sequence>
<protein>
    <submittedName>
        <fullName evidence="2">FBD domain-containing protein</fullName>
    </submittedName>
</protein>
<organism evidence="1 2">
    <name type="scientific">Rhabditophanes sp. KR3021</name>
    <dbReference type="NCBI Taxonomy" id="114890"/>
    <lineage>
        <taxon>Eukaryota</taxon>
        <taxon>Metazoa</taxon>
        <taxon>Ecdysozoa</taxon>
        <taxon>Nematoda</taxon>
        <taxon>Chromadorea</taxon>
        <taxon>Rhabditida</taxon>
        <taxon>Tylenchina</taxon>
        <taxon>Panagrolaimomorpha</taxon>
        <taxon>Strongyloidoidea</taxon>
        <taxon>Alloionematidae</taxon>
        <taxon>Rhabditophanes</taxon>
    </lineage>
</organism>
<evidence type="ECO:0000313" key="2">
    <source>
        <dbReference type="WBParaSite" id="RSKR_0000006100.1"/>
    </source>
</evidence>
<evidence type="ECO:0000313" key="1">
    <source>
        <dbReference type="Proteomes" id="UP000095286"/>
    </source>
</evidence>